<dbReference type="Gene3D" id="3.40.50.2300">
    <property type="match status" value="1"/>
</dbReference>
<organism evidence="6 7">
    <name type="scientific">Defluviitalea raffinosedens</name>
    <dbReference type="NCBI Taxonomy" id="1450156"/>
    <lineage>
        <taxon>Bacteria</taxon>
        <taxon>Bacillati</taxon>
        <taxon>Bacillota</taxon>
        <taxon>Clostridia</taxon>
        <taxon>Lachnospirales</taxon>
        <taxon>Defluviitaleaceae</taxon>
        <taxon>Defluviitalea</taxon>
    </lineage>
</organism>
<dbReference type="EMBL" id="WSLF01000002">
    <property type="protein sequence ID" value="KAE9636344.1"/>
    <property type="molecule type" value="Genomic_DNA"/>
</dbReference>
<evidence type="ECO:0000256" key="3">
    <source>
        <dbReference type="ARBA" id="ARBA00024867"/>
    </source>
</evidence>
<gene>
    <name evidence="6" type="ORF">GND95_04275</name>
</gene>
<dbReference type="PROSITE" id="PS50110">
    <property type="entry name" value="RESPONSE_REGULATORY"/>
    <property type="match status" value="1"/>
</dbReference>
<dbReference type="InterPro" id="IPR050956">
    <property type="entry name" value="2C_system_His_kinase"/>
</dbReference>
<proteinExistence type="predicted"/>
<comment type="caution">
    <text evidence="6">The sequence shown here is derived from an EMBL/GenBank/DDBJ whole genome shotgun (WGS) entry which is preliminary data.</text>
</comment>
<keyword evidence="7" id="KW-1185">Reference proteome</keyword>
<dbReference type="InterPro" id="IPR011006">
    <property type="entry name" value="CheY-like_superfamily"/>
</dbReference>
<feature type="domain" description="Response regulatory" evidence="5">
    <location>
        <begin position="2"/>
        <end position="128"/>
    </location>
</feature>
<reference evidence="6 7" key="1">
    <citation type="submission" date="2019-12" db="EMBL/GenBank/DDBJ databases">
        <title>Defluviitalea raffinosedens, isolated from a biogas fermenter, genome sequencing and characterization.</title>
        <authorList>
            <person name="Rettenmaier R."/>
            <person name="Schneider M."/>
            <person name="Neuhaus K."/>
            <person name="Liebl W."/>
            <person name="Zverlov V."/>
        </authorList>
    </citation>
    <scope>NUCLEOTIDE SEQUENCE [LARGE SCALE GENOMIC DNA]</scope>
    <source>
        <strain evidence="6 7">249c-K6</strain>
    </source>
</reference>
<protein>
    <recommendedName>
        <fullName evidence="1">Stage 0 sporulation protein A homolog</fullName>
    </recommendedName>
</protein>
<dbReference type="PANTHER" id="PTHR43719">
    <property type="entry name" value="TWO-COMPONENT HISTIDINE KINASE"/>
    <property type="match status" value="1"/>
</dbReference>
<evidence type="ECO:0000313" key="7">
    <source>
        <dbReference type="Proteomes" id="UP000483018"/>
    </source>
</evidence>
<dbReference type="CDD" id="cd17546">
    <property type="entry name" value="REC_hyHK_CKI1_RcsC-like"/>
    <property type="match status" value="1"/>
</dbReference>
<dbReference type="GO" id="GO:0000160">
    <property type="term" value="P:phosphorelay signal transduction system"/>
    <property type="evidence" value="ECO:0007669"/>
    <property type="project" value="InterPro"/>
</dbReference>
<evidence type="ECO:0000256" key="1">
    <source>
        <dbReference type="ARBA" id="ARBA00018672"/>
    </source>
</evidence>
<dbReference type="OrthoDB" id="9797769at2"/>
<evidence type="ECO:0000313" key="6">
    <source>
        <dbReference type="EMBL" id="KAE9636344.1"/>
    </source>
</evidence>
<dbReference type="PANTHER" id="PTHR43719:SF28">
    <property type="entry name" value="PEROXIDE STRESS-ACTIVATED HISTIDINE KINASE MAK1-RELATED"/>
    <property type="match status" value="1"/>
</dbReference>
<dbReference type="Pfam" id="PF00072">
    <property type="entry name" value="Response_reg"/>
    <property type="match status" value="1"/>
</dbReference>
<dbReference type="InterPro" id="IPR001789">
    <property type="entry name" value="Sig_transdc_resp-reg_receiver"/>
</dbReference>
<dbReference type="SUPFAM" id="SSF52172">
    <property type="entry name" value="CheY-like"/>
    <property type="match status" value="1"/>
</dbReference>
<feature type="modified residue" description="4-aspartylphosphate" evidence="4">
    <location>
        <position position="55"/>
    </location>
</feature>
<sequence length="131" mass="15128">MRILIAEDDFVSRKYLFKFLSKYGECDMTVDGIETVEAFAIAHDSGNPYDLLCLDIMMPKIDGLKALNTIREIERRKKIQDSKRCKVIMISALSETEVKVDDSKKEYEVYITKPIEIENIISAMKELKLID</sequence>
<dbReference type="AlphaFoldDB" id="A0A7C8HJJ2"/>
<comment type="function">
    <text evidence="3">May play the central regulatory role in sporulation. It may be an element of the effector pathway responsible for the activation of sporulation genes in response to nutritional stress. Spo0A may act in concert with spo0H (a sigma factor) to control the expression of some genes that are critical to the sporulation process.</text>
</comment>
<evidence type="ECO:0000256" key="2">
    <source>
        <dbReference type="ARBA" id="ARBA00022553"/>
    </source>
</evidence>
<name>A0A7C8HJJ2_9FIRM</name>
<dbReference type="SMART" id="SM00448">
    <property type="entry name" value="REC"/>
    <property type="match status" value="1"/>
</dbReference>
<evidence type="ECO:0000259" key="5">
    <source>
        <dbReference type="PROSITE" id="PS50110"/>
    </source>
</evidence>
<accession>A0A7C8HJJ2</accession>
<evidence type="ECO:0000256" key="4">
    <source>
        <dbReference type="PROSITE-ProRule" id="PRU00169"/>
    </source>
</evidence>
<keyword evidence="2 4" id="KW-0597">Phosphoprotein</keyword>
<dbReference type="RefSeq" id="WP_158739595.1">
    <property type="nucleotide sequence ID" value="NZ_JAFBEP010000005.1"/>
</dbReference>
<dbReference type="Proteomes" id="UP000483018">
    <property type="component" value="Unassembled WGS sequence"/>
</dbReference>